<protein>
    <submittedName>
        <fullName evidence="1">CAZy families GH36 protein</fullName>
    </submittedName>
</protein>
<name>A0A060BKJ0_9BACT</name>
<proteinExistence type="predicted"/>
<dbReference type="Gene3D" id="2.70.98.60">
    <property type="entry name" value="alpha-galactosidase from lactobacil brevis"/>
    <property type="match status" value="1"/>
</dbReference>
<feature type="non-terminal residue" evidence="1">
    <location>
        <position position="78"/>
    </location>
</feature>
<sequence>MGGRNFKQPALSAIHADGGLNTELVCVSIDKCVVDSGNVDRYLILLKDRKNPFYVELILESFYKENVITEKVKICHNE</sequence>
<organism evidence="1">
    <name type="scientific">uncultured Alistipes sp</name>
    <dbReference type="NCBI Taxonomy" id="538949"/>
    <lineage>
        <taxon>Bacteria</taxon>
        <taxon>Pseudomonadati</taxon>
        <taxon>Bacteroidota</taxon>
        <taxon>Bacteroidia</taxon>
        <taxon>Bacteroidales</taxon>
        <taxon>Rikenellaceae</taxon>
        <taxon>Alistipes</taxon>
        <taxon>environmental samples</taxon>
    </lineage>
</organism>
<dbReference type="EMBL" id="KF117468">
    <property type="protein sequence ID" value="AIA84723.1"/>
    <property type="molecule type" value="Genomic_DNA"/>
</dbReference>
<dbReference type="InterPro" id="IPR038417">
    <property type="entry name" value="Alpga-gal_N_sf"/>
</dbReference>
<reference evidence="1" key="1">
    <citation type="journal article" date="2013" name="Environ. Microbiol.">
        <title>Seasonally variable intestinal metagenomes of the red palm weevil (Rhynchophorus ferrugineus).</title>
        <authorList>
            <person name="Jia S."/>
            <person name="Zhang X."/>
            <person name="Zhang G."/>
            <person name="Yin A."/>
            <person name="Zhang S."/>
            <person name="Li F."/>
            <person name="Wang L."/>
            <person name="Zhao D."/>
            <person name="Yun Q."/>
            <person name="Tala"/>
            <person name="Wang J."/>
            <person name="Sun G."/>
            <person name="Baabdullah M."/>
            <person name="Yu X."/>
            <person name="Hu S."/>
            <person name="Al-Mssallem I.S."/>
            <person name="Yu J."/>
        </authorList>
    </citation>
    <scope>NUCLEOTIDE SEQUENCE</scope>
</reference>
<accession>A0A060BKJ0</accession>
<dbReference type="AlphaFoldDB" id="A0A060BKJ0"/>
<evidence type="ECO:0000313" key="1">
    <source>
        <dbReference type="EMBL" id="AIA84723.1"/>
    </source>
</evidence>